<dbReference type="Pfam" id="PF04386">
    <property type="entry name" value="SspB"/>
    <property type="match status" value="1"/>
</dbReference>
<keyword evidence="1" id="KW-0378">Hydrolase</keyword>
<evidence type="ECO:0000313" key="1">
    <source>
        <dbReference type="EMBL" id="PPI87917.1"/>
    </source>
</evidence>
<dbReference type="GO" id="GO:0005840">
    <property type="term" value="C:ribosome"/>
    <property type="evidence" value="ECO:0007669"/>
    <property type="project" value="TreeGrafter"/>
</dbReference>
<dbReference type="OrthoDB" id="9797358at2"/>
<dbReference type="GO" id="GO:0006508">
    <property type="term" value="P:proteolysis"/>
    <property type="evidence" value="ECO:0007669"/>
    <property type="project" value="UniProtKB-KW"/>
</dbReference>
<keyword evidence="1" id="KW-0645">Protease</keyword>
<organism evidence="1 2">
    <name type="scientific">Candidatus Pantoea edessiphila</name>
    <dbReference type="NCBI Taxonomy" id="2044610"/>
    <lineage>
        <taxon>Bacteria</taxon>
        <taxon>Pseudomonadati</taxon>
        <taxon>Pseudomonadota</taxon>
        <taxon>Gammaproteobacteria</taxon>
        <taxon>Enterobacterales</taxon>
        <taxon>Erwiniaceae</taxon>
        <taxon>Pantoea</taxon>
    </lineage>
</organism>
<dbReference type="NCBIfam" id="NF008769">
    <property type="entry name" value="PRK11798.2-5"/>
    <property type="match status" value="1"/>
</dbReference>
<dbReference type="PANTHER" id="PTHR37486">
    <property type="entry name" value="STRINGENT STARVATION PROTEIN B"/>
    <property type="match status" value="1"/>
</dbReference>
<protein>
    <submittedName>
        <fullName evidence="1">ClpXP protease specificity-enhancing factor</fullName>
    </submittedName>
</protein>
<dbReference type="PANTHER" id="PTHR37486:SF1">
    <property type="entry name" value="STRINGENT STARVATION PROTEIN B"/>
    <property type="match status" value="1"/>
</dbReference>
<dbReference type="AlphaFoldDB" id="A0A2P5T005"/>
<name>A0A2P5T005_9GAMM</name>
<dbReference type="SUPFAM" id="SSF101738">
    <property type="entry name" value="SspB-like"/>
    <property type="match status" value="1"/>
</dbReference>
<dbReference type="GO" id="GO:0008233">
    <property type="term" value="F:peptidase activity"/>
    <property type="evidence" value="ECO:0007669"/>
    <property type="project" value="UniProtKB-KW"/>
</dbReference>
<evidence type="ECO:0000313" key="2">
    <source>
        <dbReference type="Proteomes" id="UP000296153"/>
    </source>
</evidence>
<dbReference type="GO" id="GO:0005829">
    <property type="term" value="C:cytosol"/>
    <property type="evidence" value="ECO:0007669"/>
    <property type="project" value="TreeGrafter"/>
</dbReference>
<gene>
    <name evidence="1" type="ORF">CRV12_01725</name>
</gene>
<dbReference type="GO" id="GO:0045732">
    <property type="term" value="P:positive regulation of protein catabolic process"/>
    <property type="evidence" value="ECO:0007669"/>
    <property type="project" value="TreeGrafter"/>
</dbReference>
<accession>A0A2P5T005</accession>
<dbReference type="EMBL" id="PDKT01000002">
    <property type="protein sequence ID" value="PPI87917.1"/>
    <property type="molecule type" value="Genomic_DNA"/>
</dbReference>
<reference evidence="1 2" key="1">
    <citation type="journal article" date="2018" name="Genome Biol. Evol.">
        <title>Cladogenesis and Genomic Streamlining in Extracellular Endosymbionts of Tropical Stink Bugs.</title>
        <authorList>
            <person name="Otero-Bravo A."/>
            <person name="Goffredi S."/>
            <person name="Sabree Z.L."/>
        </authorList>
    </citation>
    <scope>NUCLEOTIDE SEQUENCE [LARGE SCALE GENOMIC DNA]</scope>
    <source>
        <strain evidence="1 2">SoEE</strain>
    </source>
</reference>
<sequence>MDNSAITTIRPYLIRAFYNWLLDNQLTPYLLVDTNVPKIEVPLVHTTNGQIILNIEPNAIKNLHLGNKYVSFNARFNGVVHYINVPVTAVLAIYASENGIGTIFDSHDELLSEKNLNVQKDIKMSLIDNEYHVNGNKDTKKISEDKVNKKFGNKTHPNLRIIK</sequence>
<dbReference type="Gene3D" id="2.30.30.220">
    <property type="entry name" value="SspB-like"/>
    <property type="match status" value="1"/>
</dbReference>
<dbReference type="PIRSF" id="PIRSF005276">
    <property type="entry name" value="SspB"/>
    <property type="match status" value="1"/>
</dbReference>
<dbReference type="Proteomes" id="UP000296153">
    <property type="component" value="Unassembled WGS sequence"/>
</dbReference>
<comment type="caution">
    <text evidence="1">The sequence shown here is derived from an EMBL/GenBank/DDBJ whole genome shotgun (WGS) entry which is preliminary data.</text>
</comment>
<dbReference type="InterPro" id="IPR036760">
    <property type="entry name" value="SspB-like_sf"/>
</dbReference>
<dbReference type="RefSeq" id="WP_136130946.1">
    <property type="nucleotide sequence ID" value="NZ_PDKT01000002.1"/>
</dbReference>
<dbReference type="InterPro" id="IPR007481">
    <property type="entry name" value="SspB"/>
</dbReference>
<proteinExistence type="predicted"/>